<dbReference type="AlphaFoldDB" id="A0A4P9VT25"/>
<feature type="chain" id="PRO_5020776018" description="Solute-binding protein family 3/N-terminal domain-containing protein" evidence="1">
    <location>
        <begin position="23"/>
        <end position="251"/>
    </location>
</feature>
<gene>
    <name evidence="3" type="ORF">B9G39_18055</name>
</gene>
<keyword evidence="4" id="KW-1185">Reference proteome</keyword>
<dbReference type="Gene3D" id="3.40.190.10">
    <property type="entry name" value="Periplasmic binding protein-like II"/>
    <property type="match status" value="2"/>
</dbReference>
<organism evidence="3 4">
    <name type="scientific">Zooshikella ganghwensis</name>
    <dbReference type="NCBI Taxonomy" id="202772"/>
    <lineage>
        <taxon>Bacteria</taxon>
        <taxon>Pseudomonadati</taxon>
        <taxon>Pseudomonadota</taxon>
        <taxon>Gammaproteobacteria</taxon>
        <taxon>Oceanospirillales</taxon>
        <taxon>Zooshikellaceae</taxon>
        <taxon>Zooshikella</taxon>
    </lineage>
</organism>
<feature type="signal peptide" evidence="1">
    <location>
        <begin position="1"/>
        <end position="22"/>
    </location>
</feature>
<reference evidence="3 4" key="1">
    <citation type="submission" date="2017-04" db="EMBL/GenBank/DDBJ databases">
        <title>Draft genome sequence of Zooshikella ganghwensis VG4 isolated from Red Sea sediments.</title>
        <authorList>
            <person name="Rehman Z."/>
            <person name="Alam I."/>
            <person name="Kamau A."/>
            <person name="Bajic V."/>
            <person name="Leiknes T."/>
        </authorList>
    </citation>
    <scope>NUCLEOTIDE SEQUENCE [LARGE SCALE GENOMIC DNA]</scope>
    <source>
        <strain evidence="3 4">VG4</strain>
    </source>
</reference>
<evidence type="ECO:0000313" key="4">
    <source>
        <dbReference type="Proteomes" id="UP000257039"/>
    </source>
</evidence>
<keyword evidence="1" id="KW-0732">Signal</keyword>
<sequence length="251" mass="28770">MKRYFNVIFLLKLVLISSISCAIEVTVVGNESMPFNGLKFDESSETTQYKNSGMAFEILEEATKHGAPKFNYKLGLPWKRAQHLIHKANNKPIAIIPFTRTKEREQQYTWIAMLFTYQTRISLYKASKKVTLDQLFDKPIGIIAASAHIPLLKQLGFKNIVYVKNAFTNSRLLRFNRVDAIAESQYVDIYNWKKSGYTTDDLSFIPIGETKQIYIAANLNFPTELSSKISNAIDKIRSNGSLNNILKKWEK</sequence>
<protein>
    <recommendedName>
        <fullName evidence="2">Solute-binding protein family 3/N-terminal domain-containing protein</fullName>
    </recommendedName>
</protein>
<dbReference type="PANTHER" id="PTHR38834:SF3">
    <property type="entry name" value="SOLUTE-BINDING PROTEIN FAMILY 3_N-TERMINAL DOMAIN-CONTAINING PROTEIN"/>
    <property type="match status" value="1"/>
</dbReference>
<proteinExistence type="predicted"/>
<evidence type="ECO:0000313" key="3">
    <source>
        <dbReference type="EMBL" id="RDH45190.1"/>
    </source>
</evidence>
<feature type="domain" description="Solute-binding protein family 3/N-terminal" evidence="2">
    <location>
        <begin position="49"/>
        <end position="249"/>
    </location>
</feature>
<comment type="caution">
    <text evidence="3">The sequence shown here is derived from an EMBL/GenBank/DDBJ whole genome shotgun (WGS) entry which is preliminary data.</text>
</comment>
<dbReference type="Pfam" id="PF00497">
    <property type="entry name" value="SBP_bac_3"/>
    <property type="match status" value="1"/>
</dbReference>
<evidence type="ECO:0000259" key="2">
    <source>
        <dbReference type="Pfam" id="PF00497"/>
    </source>
</evidence>
<dbReference type="EMBL" id="NDXW01000001">
    <property type="protein sequence ID" value="RDH45190.1"/>
    <property type="molecule type" value="Genomic_DNA"/>
</dbReference>
<name>A0A4P9VT25_9GAMM</name>
<accession>A0A4P9VT25</accession>
<dbReference type="PANTHER" id="PTHR38834">
    <property type="entry name" value="PERIPLASMIC SUBSTRATE BINDING PROTEIN FAMILY 3"/>
    <property type="match status" value="1"/>
</dbReference>
<evidence type="ECO:0000256" key="1">
    <source>
        <dbReference type="SAM" id="SignalP"/>
    </source>
</evidence>
<dbReference type="Proteomes" id="UP000257039">
    <property type="component" value="Unassembled WGS sequence"/>
</dbReference>
<dbReference type="InterPro" id="IPR001638">
    <property type="entry name" value="Solute-binding_3/MltF_N"/>
</dbReference>
<dbReference type="SUPFAM" id="SSF53850">
    <property type="entry name" value="Periplasmic binding protein-like II"/>
    <property type="match status" value="1"/>
</dbReference>
<dbReference type="RefSeq" id="WP_094788188.1">
    <property type="nucleotide sequence ID" value="NZ_NDXW01000001.1"/>
</dbReference>